<evidence type="ECO:0000313" key="1">
    <source>
        <dbReference type="EMBL" id="GAA0173616.1"/>
    </source>
</evidence>
<evidence type="ECO:0000313" key="2">
    <source>
        <dbReference type="Proteomes" id="UP001454036"/>
    </source>
</evidence>
<name>A0AAV3REI7_LITER</name>
<comment type="caution">
    <text evidence="1">The sequence shown here is derived from an EMBL/GenBank/DDBJ whole genome shotgun (WGS) entry which is preliminary data.</text>
</comment>
<dbReference type="Proteomes" id="UP001454036">
    <property type="component" value="Unassembled WGS sequence"/>
</dbReference>
<sequence length="92" mass="10282">MGEMIGSDRNGFLLWCRLLEEGLTRDDECGGCEGGLKVEQELLALAFVTFPFIIIPCEQAKLISNGRVHIGETGEEEERGKNKSMLLVCFCW</sequence>
<organism evidence="1 2">
    <name type="scientific">Lithospermum erythrorhizon</name>
    <name type="common">Purple gromwell</name>
    <name type="synonym">Lithospermum officinale var. erythrorhizon</name>
    <dbReference type="NCBI Taxonomy" id="34254"/>
    <lineage>
        <taxon>Eukaryota</taxon>
        <taxon>Viridiplantae</taxon>
        <taxon>Streptophyta</taxon>
        <taxon>Embryophyta</taxon>
        <taxon>Tracheophyta</taxon>
        <taxon>Spermatophyta</taxon>
        <taxon>Magnoliopsida</taxon>
        <taxon>eudicotyledons</taxon>
        <taxon>Gunneridae</taxon>
        <taxon>Pentapetalae</taxon>
        <taxon>asterids</taxon>
        <taxon>lamiids</taxon>
        <taxon>Boraginales</taxon>
        <taxon>Boraginaceae</taxon>
        <taxon>Boraginoideae</taxon>
        <taxon>Lithospermeae</taxon>
        <taxon>Lithospermum</taxon>
    </lineage>
</organism>
<dbReference type="EMBL" id="BAABME010008690">
    <property type="protein sequence ID" value="GAA0173616.1"/>
    <property type="molecule type" value="Genomic_DNA"/>
</dbReference>
<protein>
    <submittedName>
        <fullName evidence="1">Uncharacterized protein</fullName>
    </submittedName>
</protein>
<reference evidence="1 2" key="1">
    <citation type="submission" date="2024-01" db="EMBL/GenBank/DDBJ databases">
        <title>The complete chloroplast genome sequence of Lithospermum erythrorhizon: insights into the phylogenetic relationship among Boraginaceae species and the maternal lineages of purple gromwells.</title>
        <authorList>
            <person name="Okada T."/>
            <person name="Watanabe K."/>
        </authorList>
    </citation>
    <scope>NUCLEOTIDE SEQUENCE [LARGE SCALE GENOMIC DNA]</scope>
</reference>
<dbReference type="AlphaFoldDB" id="A0AAV3REI7"/>
<keyword evidence="2" id="KW-1185">Reference proteome</keyword>
<proteinExistence type="predicted"/>
<gene>
    <name evidence="1" type="ORF">LIER_27195</name>
</gene>
<accession>A0AAV3REI7</accession>